<dbReference type="PANTHER" id="PTHR11748">
    <property type="entry name" value="D-LACTATE DEHYDROGENASE"/>
    <property type="match status" value="1"/>
</dbReference>
<reference evidence="6" key="1">
    <citation type="journal article" date="2008" name="ISME J.">
        <title>Genomic patterns of recombination, clonal divergence and environment in marine microbial populations.</title>
        <authorList>
            <person name="Konstantinidis K.T."/>
            <person name="Delong E.F."/>
        </authorList>
    </citation>
    <scope>NUCLEOTIDE SEQUENCE</scope>
</reference>
<evidence type="ECO:0000256" key="3">
    <source>
        <dbReference type="ARBA" id="ARBA00022827"/>
    </source>
</evidence>
<dbReference type="Pfam" id="PF02913">
    <property type="entry name" value="FAD-oxidase_C"/>
    <property type="match status" value="1"/>
</dbReference>
<keyword evidence="2" id="KW-0285">Flavoprotein</keyword>
<dbReference type="SUPFAM" id="SSF56176">
    <property type="entry name" value="FAD-binding/transporter-associated domain-like"/>
    <property type="match status" value="1"/>
</dbReference>
<organism evidence="6">
    <name type="scientific">uncultured marine microorganism HF4000_ANIW141A21</name>
    <dbReference type="NCBI Taxonomy" id="455535"/>
    <lineage>
        <taxon>unclassified sequences</taxon>
        <taxon>environmental samples</taxon>
    </lineage>
</organism>
<proteinExistence type="predicted"/>
<dbReference type="InterPro" id="IPR006094">
    <property type="entry name" value="Oxid_FAD_bind_N"/>
</dbReference>
<dbReference type="SUPFAM" id="SSF55103">
    <property type="entry name" value="FAD-linked oxidases, C-terminal domain"/>
    <property type="match status" value="1"/>
</dbReference>
<dbReference type="EMBL" id="EU016608">
    <property type="protein sequence ID" value="ABZ07760.1"/>
    <property type="molecule type" value="Genomic_DNA"/>
</dbReference>
<evidence type="ECO:0000256" key="2">
    <source>
        <dbReference type="ARBA" id="ARBA00022630"/>
    </source>
</evidence>
<protein>
    <submittedName>
        <fullName evidence="6">Putative FAD binding domain protein</fullName>
    </submittedName>
</protein>
<comment type="cofactor">
    <cofactor evidence="1">
        <name>FAD</name>
        <dbReference type="ChEBI" id="CHEBI:57692"/>
    </cofactor>
</comment>
<dbReference type="AlphaFoldDB" id="B3T5A1"/>
<name>B3T5A1_9ZZZZ</name>
<keyword evidence="4" id="KW-0560">Oxidoreductase</keyword>
<evidence type="ECO:0000256" key="1">
    <source>
        <dbReference type="ARBA" id="ARBA00001974"/>
    </source>
</evidence>
<sequence length="476" mass="52019">MTKVHSSSLAPELEKEIRSIVGAKNFFIDKIGITKVLNQRSRSRPIIVDEENRSDFSAVVLPETTAQASGVVRALYDSGVAMVPYGGGTGLMGGVLSLSANVCVSMRKMNKILDVDKVAKTFVVQSGVILGDLEKELNRSSLILGHDPWSRSYATIGGSIASDGVGYLGGRLGSIRNQVLGLEVVLPSGEIIRTKAVEHSSAGIDLKQIFIGSEGTLGLITEATMRAYPYPERTKIIGYCFENFQKGHKAVLALHEKGVCPSSLDLDENRRNITDPREPGETRLHLVFSGLRGEVDALQKEAQRIISRYAKSRISKTDTDQYWAERHKIADMVLGGGSRRHRTGNGSSFDYLHVSLPANAVSIFRKRCLELAKTYGVEVVNLGLWHGPNMFSSALHADGANYVESRQKLMFILDHLLKYAQTKGGSMEYCHGVGVKLVHLMGSEHGNSLKLMDAIKNTIDPKGLMNPGKVFPRSQP</sequence>
<dbReference type="GO" id="GO:0071949">
    <property type="term" value="F:FAD binding"/>
    <property type="evidence" value="ECO:0007669"/>
    <property type="project" value="InterPro"/>
</dbReference>
<dbReference type="InterPro" id="IPR016164">
    <property type="entry name" value="FAD-linked_Oxase-like_C"/>
</dbReference>
<keyword evidence="3" id="KW-0274">FAD</keyword>
<dbReference type="InterPro" id="IPR016169">
    <property type="entry name" value="FAD-bd_PCMH_sub2"/>
</dbReference>
<feature type="domain" description="FAD-binding PCMH-type" evidence="5">
    <location>
        <begin position="52"/>
        <end position="230"/>
    </location>
</feature>
<dbReference type="GO" id="GO:1903457">
    <property type="term" value="P:lactate catabolic process"/>
    <property type="evidence" value="ECO:0007669"/>
    <property type="project" value="TreeGrafter"/>
</dbReference>
<dbReference type="GO" id="GO:0008720">
    <property type="term" value="F:D-lactate dehydrogenase (NAD+) activity"/>
    <property type="evidence" value="ECO:0007669"/>
    <property type="project" value="TreeGrafter"/>
</dbReference>
<evidence type="ECO:0000259" key="5">
    <source>
        <dbReference type="PROSITE" id="PS51387"/>
    </source>
</evidence>
<dbReference type="InterPro" id="IPR004113">
    <property type="entry name" value="FAD-bd_oxidored_4_C"/>
</dbReference>
<dbReference type="PANTHER" id="PTHR11748:SF118">
    <property type="entry name" value="ALKYLDIHYDROXYACETONEPHOSPHATE SYNTHASE (PRECURSOR)"/>
    <property type="match status" value="1"/>
</dbReference>
<dbReference type="Pfam" id="PF01565">
    <property type="entry name" value="FAD_binding_4"/>
    <property type="match status" value="1"/>
</dbReference>
<dbReference type="Gene3D" id="3.30.465.10">
    <property type="match status" value="1"/>
</dbReference>
<dbReference type="InterPro" id="IPR036318">
    <property type="entry name" value="FAD-bd_PCMH-like_sf"/>
</dbReference>
<dbReference type="Gene3D" id="1.10.45.10">
    <property type="entry name" value="Vanillyl-alcohol Oxidase, Chain A, domain 4"/>
    <property type="match status" value="1"/>
</dbReference>
<evidence type="ECO:0000313" key="6">
    <source>
        <dbReference type="EMBL" id="ABZ07760.1"/>
    </source>
</evidence>
<dbReference type="InterPro" id="IPR016171">
    <property type="entry name" value="Vanillyl_alc_oxidase_C-sub2"/>
</dbReference>
<dbReference type="GO" id="GO:0004458">
    <property type="term" value="F:D-lactate dehydrogenase (cytochrome) activity"/>
    <property type="evidence" value="ECO:0007669"/>
    <property type="project" value="TreeGrafter"/>
</dbReference>
<evidence type="ECO:0000256" key="4">
    <source>
        <dbReference type="ARBA" id="ARBA00023002"/>
    </source>
</evidence>
<dbReference type="InterPro" id="IPR016166">
    <property type="entry name" value="FAD-bd_PCMH"/>
</dbReference>
<dbReference type="PROSITE" id="PS51387">
    <property type="entry name" value="FAD_PCMH"/>
    <property type="match status" value="1"/>
</dbReference>
<gene>
    <name evidence="6" type="ORF">ALOHA_HF4000ANIW141A21ctg1g45</name>
</gene>
<accession>B3T5A1</accession>